<feature type="region of interest" description="Disordered" evidence="6">
    <location>
        <begin position="738"/>
        <end position="758"/>
    </location>
</feature>
<evidence type="ECO:0000259" key="8">
    <source>
        <dbReference type="PROSITE" id="PS50901"/>
    </source>
</evidence>
<dbReference type="Proteomes" id="UP000004191">
    <property type="component" value="Unassembled WGS sequence"/>
</dbReference>
<dbReference type="Gene3D" id="3.40.50.300">
    <property type="entry name" value="P-loop containing nucleotide triphosphate hydrolases"/>
    <property type="match status" value="1"/>
</dbReference>
<keyword evidence="4" id="KW-0238">DNA-binding</keyword>
<evidence type="ECO:0000256" key="4">
    <source>
        <dbReference type="ARBA" id="ARBA00023125"/>
    </source>
</evidence>
<dbReference type="eggNOG" id="COG1674">
    <property type="taxonomic scope" value="Bacteria"/>
</dbReference>
<keyword evidence="3 5" id="KW-0067">ATP-binding</keyword>
<keyword evidence="7" id="KW-1133">Transmembrane helix</keyword>
<dbReference type="Pfam" id="PF17854">
    <property type="entry name" value="FtsK_alpha"/>
    <property type="match status" value="1"/>
</dbReference>
<keyword evidence="2 5" id="KW-0547">Nucleotide-binding</keyword>
<dbReference type="InterPro" id="IPR003593">
    <property type="entry name" value="AAA+_ATPase"/>
</dbReference>
<evidence type="ECO:0000313" key="9">
    <source>
        <dbReference type="EMBL" id="EHR34447.1"/>
    </source>
</evidence>
<proteinExistence type="inferred from homology"/>
<dbReference type="EMBL" id="AGEI01000020">
    <property type="protein sequence ID" value="EHR34447.1"/>
    <property type="molecule type" value="Genomic_DNA"/>
</dbReference>
<evidence type="ECO:0000256" key="6">
    <source>
        <dbReference type="SAM" id="MobiDB-lite"/>
    </source>
</evidence>
<dbReference type="GO" id="GO:0005524">
    <property type="term" value="F:ATP binding"/>
    <property type="evidence" value="ECO:0007669"/>
    <property type="project" value="UniProtKB-UniRule"/>
</dbReference>
<sequence length="758" mass="85622">MANNIRKRNTRKNNNSTKSKAFIVLFLFIFLLAAIILKGNMGIIGEVVSKGIFIILGVTAYIFPFYAIFVFIAILNEKFWDKNRSTISIITLLLLVLGVFISTFYVEGDGYGKMIENSYDQALDYTGVGFIFTSIYFVFKTLIADIGIYIFTFLAFFISYFYLFDKSFSEFFRNIFNGIKRFFINIKNNKSKKIQTNKNKSKNSKDSLIEFNKKEKDAIEGNDTRIEPKISYHNMNNTTTSKNVALDDENSSADQMGIVYDEEYEYTKPPIDLLTNQPDSKSDDEDRLLKNADIIVDTLESFGISSEVVKINNGPTVTSYEVKPQQGVKVSKIVNLSNNLAMALASSGIRIEAPIPGKPYVGIEVPNLNKDIVTFKSLITTDEFNKEDDDVTVAIGRDLFGNPLYAKINEMPHLLIAGATGSGKSVLMNVIIMSIIYRYTPNEVEFIMIDPKMVELKVYSGIPHLKGRKVVTKAQEATASLHEAVKEMTSRFERFSKTGCRDIKSYNQKVEEDNEDGELEKMPYLVVIIDELSDLMMEASKDVENYITRLAQMGRASGVHLIIATQRPSVNVITGIIKANIPSRIAFQVASNVDSRTIIDMSGAEKLLGKGDMLYFPGKFPKPKRAQGAFLSDSEVERVVTFVKNKNDEIENDNSFNKIIEEVKTQQDPLDEVDELYDEAVQFVVMENQASISAIQRRFRVGYARAGRIIDQMTRRGIVSEQDGSKPRNVLKTLEEIEMEKNNEANAEDEFSEQTNNY</sequence>
<dbReference type="Pfam" id="PF09397">
    <property type="entry name" value="FtsK_gamma"/>
    <property type="match status" value="1"/>
</dbReference>
<feature type="transmembrane region" description="Helical" evidence="7">
    <location>
        <begin position="51"/>
        <end position="75"/>
    </location>
</feature>
<dbReference type="Gene3D" id="1.10.10.10">
    <property type="entry name" value="Winged helix-like DNA-binding domain superfamily/Winged helix DNA-binding domain"/>
    <property type="match status" value="1"/>
</dbReference>
<feature type="transmembrane region" description="Helical" evidence="7">
    <location>
        <begin position="87"/>
        <end position="106"/>
    </location>
</feature>
<dbReference type="PROSITE" id="PS50901">
    <property type="entry name" value="FTSK"/>
    <property type="match status" value="1"/>
</dbReference>
<keyword evidence="10" id="KW-1185">Reference proteome</keyword>
<feature type="transmembrane region" description="Helical" evidence="7">
    <location>
        <begin position="21"/>
        <end position="39"/>
    </location>
</feature>
<evidence type="ECO:0000256" key="1">
    <source>
        <dbReference type="ARBA" id="ARBA00006474"/>
    </source>
</evidence>
<dbReference type="AlphaFoldDB" id="H3NN43"/>
<comment type="similarity">
    <text evidence="1">Belongs to the FtsK/SpoIIIE/SftA family.</text>
</comment>
<dbReference type="GO" id="GO:0016020">
    <property type="term" value="C:membrane"/>
    <property type="evidence" value="ECO:0007669"/>
    <property type="project" value="UniProtKB-SubCell"/>
</dbReference>
<dbReference type="InterPro" id="IPR027417">
    <property type="entry name" value="P-loop_NTPase"/>
</dbReference>
<dbReference type="Pfam" id="PF01580">
    <property type="entry name" value="FtsK_SpoIIIE"/>
    <property type="match status" value="1"/>
</dbReference>
<dbReference type="InterPro" id="IPR036388">
    <property type="entry name" value="WH-like_DNA-bd_sf"/>
</dbReference>
<dbReference type="Gene3D" id="3.30.980.40">
    <property type="match status" value="1"/>
</dbReference>
<dbReference type="HOGENOM" id="CLU_001981_9_7_9"/>
<dbReference type="InterPro" id="IPR018541">
    <property type="entry name" value="Ftsk_gamma"/>
</dbReference>
<evidence type="ECO:0000313" key="10">
    <source>
        <dbReference type="Proteomes" id="UP000004191"/>
    </source>
</evidence>
<gene>
    <name evidence="9" type="ORF">HMPREF9709_00754</name>
</gene>
<reference evidence="9 10" key="1">
    <citation type="submission" date="2012-01" db="EMBL/GenBank/DDBJ databases">
        <title>The Genome Sequence of Helcococcus kunzii ATCC 51366.</title>
        <authorList>
            <consortium name="The Broad Institute Genome Sequencing Platform"/>
            <person name="Earl A."/>
            <person name="Ward D."/>
            <person name="Feldgarden M."/>
            <person name="Gevers D."/>
            <person name="Huys G."/>
            <person name="Young S.K."/>
            <person name="Zeng Q."/>
            <person name="Gargeya S."/>
            <person name="Fitzgerald M."/>
            <person name="Haas B."/>
            <person name="Abouelleil A."/>
            <person name="Alvarado L."/>
            <person name="Arachchi H.M."/>
            <person name="Berlin A."/>
            <person name="Chapman S.B."/>
            <person name="Gearin G."/>
            <person name="Goldberg J."/>
            <person name="Griggs A."/>
            <person name="Gujja S."/>
            <person name="Hansen M."/>
            <person name="Heiman D."/>
            <person name="Howarth C."/>
            <person name="Larimer J."/>
            <person name="Lui A."/>
            <person name="MacDonald P.J.P."/>
            <person name="McCowen C."/>
            <person name="Montmayeur A."/>
            <person name="Murphy C."/>
            <person name="Neiman D."/>
            <person name="Pearson M."/>
            <person name="Priest M."/>
            <person name="Roberts A."/>
            <person name="Saif S."/>
            <person name="Shea T."/>
            <person name="Sisk P."/>
            <person name="Stolte C."/>
            <person name="Sykes S."/>
            <person name="Wortman J."/>
            <person name="Nusbaum C."/>
            <person name="Birren B."/>
        </authorList>
    </citation>
    <scope>NUCLEOTIDE SEQUENCE [LARGE SCALE GENOMIC DNA]</scope>
    <source>
        <strain evidence="9 10">ATCC 51366</strain>
    </source>
</reference>
<keyword evidence="7" id="KW-0472">Membrane</keyword>
<protein>
    <recommendedName>
        <fullName evidence="8">FtsK domain-containing protein</fullName>
    </recommendedName>
</protein>
<feature type="domain" description="FtsK" evidence="8">
    <location>
        <begin position="401"/>
        <end position="596"/>
    </location>
</feature>
<dbReference type="RefSeq" id="WP_005398106.1">
    <property type="nucleotide sequence ID" value="NZ_JH601088.1"/>
</dbReference>
<evidence type="ECO:0000256" key="3">
    <source>
        <dbReference type="ARBA" id="ARBA00022840"/>
    </source>
</evidence>
<dbReference type="SUPFAM" id="SSF52540">
    <property type="entry name" value="P-loop containing nucleoside triphosphate hydrolases"/>
    <property type="match status" value="1"/>
</dbReference>
<dbReference type="SMART" id="SM00382">
    <property type="entry name" value="AAA"/>
    <property type="match status" value="1"/>
</dbReference>
<evidence type="ECO:0000256" key="7">
    <source>
        <dbReference type="SAM" id="Phobius"/>
    </source>
</evidence>
<feature type="transmembrane region" description="Helical" evidence="7">
    <location>
        <begin position="146"/>
        <end position="164"/>
    </location>
</feature>
<name>H3NN43_9FIRM</name>
<dbReference type="SMART" id="SM00843">
    <property type="entry name" value="Ftsk_gamma"/>
    <property type="match status" value="1"/>
</dbReference>
<dbReference type="PANTHER" id="PTHR22683">
    <property type="entry name" value="SPORULATION PROTEIN RELATED"/>
    <property type="match status" value="1"/>
</dbReference>
<dbReference type="PATRIC" id="fig|883114.3.peg.746"/>
<dbReference type="GeneID" id="96998755"/>
<evidence type="ECO:0000256" key="2">
    <source>
        <dbReference type="ARBA" id="ARBA00022741"/>
    </source>
</evidence>
<feature type="binding site" evidence="5">
    <location>
        <begin position="418"/>
        <end position="425"/>
    </location>
    <ligand>
        <name>ATP</name>
        <dbReference type="ChEBI" id="CHEBI:30616"/>
    </ligand>
</feature>
<dbReference type="STRING" id="883114.HMPREF9709_00754"/>
<accession>H3NN43</accession>
<dbReference type="InterPro" id="IPR050206">
    <property type="entry name" value="FtsK/SpoIIIE/SftA"/>
</dbReference>
<dbReference type="SUPFAM" id="SSF46785">
    <property type="entry name" value="Winged helix' DNA-binding domain"/>
    <property type="match status" value="1"/>
</dbReference>
<evidence type="ECO:0000256" key="5">
    <source>
        <dbReference type="PROSITE-ProRule" id="PRU00289"/>
    </source>
</evidence>
<dbReference type="InterPro" id="IPR036390">
    <property type="entry name" value="WH_DNA-bd_sf"/>
</dbReference>
<organism evidence="9 10">
    <name type="scientific">Helcococcus kunzii ATCC 51366</name>
    <dbReference type="NCBI Taxonomy" id="883114"/>
    <lineage>
        <taxon>Bacteria</taxon>
        <taxon>Bacillati</taxon>
        <taxon>Bacillota</taxon>
        <taxon>Tissierellia</taxon>
        <taxon>Tissierellales</taxon>
        <taxon>Peptoniphilaceae</taxon>
        <taxon>Helcococcus</taxon>
    </lineage>
</organism>
<dbReference type="InterPro" id="IPR041027">
    <property type="entry name" value="FtsK_alpha"/>
</dbReference>
<keyword evidence="7" id="KW-0812">Transmembrane</keyword>
<dbReference type="GO" id="GO:0003677">
    <property type="term" value="F:DNA binding"/>
    <property type="evidence" value="ECO:0007669"/>
    <property type="project" value="UniProtKB-KW"/>
</dbReference>
<comment type="caution">
    <text evidence="9">The sequence shown here is derived from an EMBL/GenBank/DDBJ whole genome shotgun (WGS) entry which is preliminary data.</text>
</comment>
<feature type="transmembrane region" description="Helical" evidence="7">
    <location>
        <begin position="122"/>
        <end position="139"/>
    </location>
</feature>
<dbReference type="PANTHER" id="PTHR22683:SF41">
    <property type="entry name" value="DNA TRANSLOCASE FTSK"/>
    <property type="match status" value="1"/>
</dbReference>
<dbReference type="InterPro" id="IPR002543">
    <property type="entry name" value="FtsK_dom"/>
</dbReference>